<dbReference type="PANTHER" id="PTHR42847">
    <property type="entry name" value="ALKANESULFONATE MONOOXYGENASE"/>
    <property type="match status" value="1"/>
</dbReference>
<dbReference type="InterPro" id="IPR011251">
    <property type="entry name" value="Luciferase-like_dom"/>
</dbReference>
<evidence type="ECO:0000313" key="6">
    <source>
        <dbReference type="EMBL" id="KMO67078.1"/>
    </source>
</evidence>
<dbReference type="AlphaFoldDB" id="A0A0J6VC29"/>
<keyword evidence="2" id="KW-0288">FMN</keyword>
<name>A0A0J6VC29_MYCCU</name>
<evidence type="ECO:0000256" key="1">
    <source>
        <dbReference type="ARBA" id="ARBA00022630"/>
    </source>
</evidence>
<dbReference type="SUPFAM" id="SSF51679">
    <property type="entry name" value="Bacterial luciferase-like"/>
    <property type="match status" value="1"/>
</dbReference>
<dbReference type="InterPro" id="IPR050172">
    <property type="entry name" value="SsuD_RutA_monooxygenase"/>
</dbReference>
<dbReference type="PATRIC" id="fig|1800.3.peg.5686"/>
<dbReference type="Pfam" id="PF00296">
    <property type="entry name" value="Bac_luciferase"/>
    <property type="match status" value="1"/>
</dbReference>
<dbReference type="GO" id="GO:0046306">
    <property type="term" value="P:alkanesulfonate catabolic process"/>
    <property type="evidence" value="ECO:0007669"/>
    <property type="project" value="TreeGrafter"/>
</dbReference>
<dbReference type="Proteomes" id="UP000036176">
    <property type="component" value="Unassembled WGS sequence"/>
</dbReference>
<dbReference type="InterPro" id="IPR036661">
    <property type="entry name" value="Luciferase-like_sf"/>
</dbReference>
<sequence length="360" mass="39930">MTDRPRFGVWANVHGTMAALCHPDDPVDASWRRVRDQILLAERLGFDSTLIAQHTMNPLDESLDQLDAWSAAAAAAALTETIEIIAAVKPSIIHPTILAKQAQGIEEISGGRFAVNVVNAWWIPDLERSGIGMLEHGERYVYGSEWLHIVRRLLAGERTTFHGKYFHVDDFVLHPTGTYRRRPRIYLGGESAPARDLAAAEADVLFLNGQSRAEAGDLLADVRRRPRTGLDPIRFGLAAFVVTAPTGGEAEDLLRHHWELNAADKAGDGDTIERFSTDTDPASVMWQRLRERPHIGPNGGTAAGLVGDYDTVAQRILDWHDDGIETFMLAFQPFEAEMERFAAEIIPRVERLTTRSRAAS</sequence>
<comment type="caution">
    <text evidence="6">The sequence shown here is derived from an EMBL/GenBank/DDBJ whole genome shotgun (WGS) entry which is preliminary data.</text>
</comment>
<accession>A0A0J6VC29</accession>
<organism evidence="6 7">
    <name type="scientific">Mycolicibacterium chubuense</name>
    <name type="common">Mycobacterium chubuense</name>
    <dbReference type="NCBI Taxonomy" id="1800"/>
    <lineage>
        <taxon>Bacteria</taxon>
        <taxon>Bacillati</taxon>
        <taxon>Actinomycetota</taxon>
        <taxon>Actinomycetes</taxon>
        <taxon>Mycobacteriales</taxon>
        <taxon>Mycobacteriaceae</taxon>
        <taxon>Mycolicibacterium</taxon>
    </lineage>
</organism>
<keyword evidence="4 6" id="KW-0503">Monooxygenase</keyword>
<dbReference type="PANTHER" id="PTHR42847:SF4">
    <property type="entry name" value="ALKANESULFONATE MONOOXYGENASE-RELATED"/>
    <property type="match status" value="1"/>
</dbReference>
<evidence type="ECO:0000256" key="2">
    <source>
        <dbReference type="ARBA" id="ARBA00022643"/>
    </source>
</evidence>
<proteinExistence type="predicted"/>
<dbReference type="Gene3D" id="3.20.20.30">
    <property type="entry name" value="Luciferase-like domain"/>
    <property type="match status" value="1"/>
</dbReference>
<evidence type="ECO:0000259" key="5">
    <source>
        <dbReference type="Pfam" id="PF00296"/>
    </source>
</evidence>
<dbReference type="EC" id="1.14.14.5" evidence="6"/>
<dbReference type="GO" id="GO:0008726">
    <property type="term" value="F:alkanesulfonate monooxygenase activity"/>
    <property type="evidence" value="ECO:0007669"/>
    <property type="project" value="UniProtKB-EC"/>
</dbReference>
<evidence type="ECO:0000313" key="7">
    <source>
        <dbReference type="Proteomes" id="UP000036176"/>
    </source>
</evidence>
<keyword evidence="1" id="KW-0285">Flavoprotein</keyword>
<evidence type="ECO:0000256" key="3">
    <source>
        <dbReference type="ARBA" id="ARBA00023002"/>
    </source>
</evidence>
<dbReference type="EMBL" id="JYNX01000092">
    <property type="protein sequence ID" value="KMO67078.1"/>
    <property type="molecule type" value="Genomic_DNA"/>
</dbReference>
<evidence type="ECO:0000256" key="4">
    <source>
        <dbReference type="ARBA" id="ARBA00023033"/>
    </source>
</evidence>
<gene>
    <name evidence="6" type="primary">msuD_3</name>
    <name evidence="6" type="ORF">MCHUDSM44219_05642</name>
</gene>
<reference evidence="6 7" key="1">
    <citation type="journal article" date="2015" name="Genome Biol. Evol.">
        <title>Characterization of Three Mycobacterium spp. with Potential Use in Bioremediation by Genome Sequencing and Comparative Genomics.</title>
        <authorList>
            <person name="Das S."/>
            <person name="Pettersson B.M."/>
            <person name="Behra P.R."/>
            <person name="Ramesh M."/>
            <person name="Dasgupta S."/>
            <person name="Bhattacharya A."/>
            <person name="Kirsebom L.A."/>
        </authorList>
    </citation>
    <scope>NUCLEOTIDE SEQUENCE [LARGE SCALE GENOMIC DNA]</scope>
    <source>
        <strain evidence="6 7">DSM 44219</strain>
    </source>
</reference>
<feature type="domain" description="Luciferase-like" evidence="5">
    <location>
        <begin position="22"/>
        <end position="325"/>
    </location>
</feature>
<keyword evidence="7" id="KW-1185">Reference proteome</keyword>
<protein>
    <submittedName>
        <fullName evidence="6">Methanesulfonate monooxygenase</fullName>
        <ecNumber evidence="6">1.14.14.5</ecNumber>
    </submittedName>
</protein>
<dbReference type="OrthoDB" id="9814695at2"/>
<dbReference type="RefSeq" id="WP_048421492.1">
    <property type="nucleotide sequence ID" value="NZ_JYNX01000092.1"/>
</dbReference>
<keyword evidence="3 6" id="KW-0560">Oxidoreductase</keyword>